<dbReference type="SUPFAM" id="SSF51735">
    <property type="entry name" value="NAD(P)-binding Rossmann-fold domains"/>
    <property type="match status" value="1"/>
</dbReference>
<evidence type="ECO:0000256" key="3">
    <source>
        <dbReference type="RuleBase" id="RU000363"/>
    </source>
</evidence>
<keyword evidence="2" id="KW-0560">Oxidoreductase</keyword>
<evidence type="ECO:0000313" key="4">
    <source>
        <dbReference type="EMBL" id="SOD99008.1"/>
    </source>
</evidence>
<dbReference type="PRINTS" id="PR00081">
    <property type="entry name" value="GDHRDH"/>
</dbReference>
<dbReference type="GO" id="GO:0016616">
    <property type="term" value="F:oxidoreductase activity, acting on the CH-OH group of donors, NAD or NADP as acceptor"/>
    <property type="evidence" value="ECO:0007669"/>
    <property type="project" value="UniProtKB-ARBA"/>
</dbReference>
<evidence type="ECO:0000313" key="5">
    <source>
        <dbReference type="Proteomes" id="UP000219482"/>
    </source>
</evidence>
<dbReference type="AlphaFoldDB" id="A0A286GU02"/>
<gene>
    <name evidence="4" type="ORF">SAMN06272739_2133</name>
</gene>
<dbReference type="InterPro" id="IPR020904">
    <property type="entry name" value="Sc_DH/Rdtase_CS"/>
</dbReference>
<name>A0A286GU02_9ACTN</name>
<dbReference type="PANTHER" id="PTHR42901:SF1">
    <property type="entry name" value="ALCOHOL DEHYDROGENASE"/>
    <property type="match status" value="1"/>
</dbReference>
<dbReference type="OrthoDB" id="9775296at2"/>
<dbReference type="FunFam" id="3.40.50.720:FF:000047">
    <property type="entry name" value="NADP-dependent L-serine/L-allo-threonine dehydrogenase"/>
    <property type="match status" value="1"/>
</dbReference>
<dbReference type="Pfam" id="PF00106">
    <property type="entry name" value="adh_short"/>
    <property type="match status" value="1"/>
</dbReference>
<dbReference type="InterPro" id="IPR036291">
    <property type="entry name" value="NAD(P)-bd_dom_sf"/>
</dbReference>
<reference evidence="5" key="1">
    <citation type="submission" date="2017-09" db="EMBL/GenBank/DDBJ databases">
        <authorList>
            <person name="Varghese N."/>
            <person name="Submissions S."/>
        </authorList>
    </citation>
    <scope>NUCLEOTIDE SEQUENCE [LARGE SCALE GENOMIC DNA]</scope>
    <source>
        <strain evidence="5">DSM 44270</strain>
    </source>
</reference>
<proteinExistence type="inferred from homology"/>
<organism evidence="4 5">
    <name type="scientific">Blastococcus haudaquaticus</name>
    <dbReference type="NCBI Taxonomy" id="1938745"/>
    <lineage>
        <taxon>Bacteria</taxon>
        <taxon>Bacillati</taxon>
        <taxon>Actinomycetota</taxon>
        <taxon>Actinomycetes</taxon>
        <taxon>Geodermatophilales</taxon>
        <taxon>Geodermatophilaceae</taxon>
        <taxon>Blastococcus</taxon>
    </lineage>
</organism>
<keyword evidence="5" id="KW-1185">Reference proteome</keyword>
<dbReference type="PANTHER" id="PTHR42901">
    <property type="entry name" value="ALCOHOL DEHYDROGENASE"/>
    <property type="match status" value="1"/>
</dbReference>
<protein>
    <submittedName>
        <fullName evidence="4">NADP-dependent 3-hydroxy acid dehydrogenase YdfG</fullName>
    </submittedName>
</protein>
<comment type="similarity">
    <text evidence="1 3">Belongs to the short-chain dehydrogenases/reductases (SDR) family.</text>
</comment>
<dbReference type="InterPro" id="IPR002347">
    <property type="entry name" value="SDR_fam"/>
</dbReference>
<dbReference type="PRINTS" id="PR00080">
    <property type="entry name" value="SDRFAMILY"/>
</dbReference>
<dbReference type="RefSeq" id="WP_097183821.1">
    <property type="nucleotide sequence ID" value="NZ_OCNK01000002.1"/>
</dbReference>
<dbReference type="Gene3D" id="3.40.50.720">
    <property type="entry name" value="NAD(P)-binding Rossmann-like Domain"/>
    <property type="match status" value="1"/>
</dbReference>
<evidence type="ECO:0000256" key="1">
    <source>
        <dbReference type="ARBA" id="ARBA00006484"/>
    </source>
</evidence>
<dbReference type="PROSITE" id="PS00061">
    <property type="entry name" value="ADH_SHORT"/>
    <property type="match status" value="1"/>
</dbReference>
<sequence length="252" mass="26619">MTTLPVVLVTGASSGIGRACVDAFLAQGARVIAAARRVDRLELLHDENPNTVLPVAMDVRDRAGVTAALAALPEAWNTIDILVNNAGLAAGRGPVHTDDPDNWDRMLDTNVRGLLNVSSCVLPRMVERGSGHVINIGSNAGREVYPGGTVYCATKAAVERITRGMRMDVLGSGVRISQVDPGMVQTEFSLVRFDGDSSAADAVYDGVTPLLPSDIAEVVTWIASRPPHVVIADVLVYPTDQAGSGKLARRKS</sequence>
<evidence type="ECO:0000256" key="2">
    <source>
        <dbReference type="ARBA" id="ARBA00023002"/>
    </source>
</evidence>
<accession>A0A286GU02</accession>
<dbReference type="Proteomes" id="UP000219482">
    <property type="component" value="Unassembled WGS sequence"/>
</dbReference>
<dbReference type="EMBL" id="OCNK01000002">
    <property type="protein sequence ID" value="SOD99008.1"/>
    <property type="molecule type" value="Genomic_DNA"/>
</dbReference>